<name>A0A8J5XQ29_DIALT</name>
<dbReference type="InterPro" id="IPR053729">
    <property type="entry name" value="MAD2L1BP_domain_sf"/>
</dbReference>
<dbReference type="EMBL" id="JAGTXO010000005">
    <property type="protein sequence ID" value="KAG8468089.1"/>
    <property type="molecule type" value="Genomic_DNA"/>
</dbReference>
<dbReference type="PANTHER" id="PTHR15681:SF1">
    <property type="entry name" value="MAD2L1-BINDING PROTEIN"/>
    <property type="match status" value="1"/>
</dbReference>
<keyword evidence="2" id="KW-1185">Reference proteome</keyword>
<dbReference type="GO" id="GO:0007096">
    <property type="term" value="P:regulation of exit from mitosis"/>
    <property type="evidence" value="ECO:0007669"/>
    <property type="project" value="InterPro"/>
</dbReference>
<dbReference type="PANTHER" id="PTHR15681">
    <property type="entry name" value="MAD2L1-BINDING PROTEIN"/>
    <property type="match status" value="1"/>
</dbReference>
<comment type="caution">
    <text evidence="1">The sequence shown here is derived from an EMBL/GenBank/DDBJ whole genome shotgun (WGS) entry which is preliminary data.</text>
</comment>
<evidence type="ECO:0000313" key="1">
    <source>
        <dbReference type="EMBL" id="KAG8468089.1"/>
    </source>
</evidence>
<dbReference type="GO" id="GO:0005634">
    <property type="term" value="C:nucleus"/>
    <property type="evidence" value="ECO:0007669"/>
    <property type="project" value="InterPro"/>
</dbReference>
<gene>
    <name evidence="1" type="ORF">KFE25_007141</name>
</gene>
<sequence length="351" mass="36516">MPRRAQHVHVEVPLKCSLGGAGVALRGALVEGLVKYLLFVRQQLPKQFDELRAELAPADAPPSRAAKPGSAMASRRRTRCVEAAEGAFASVRALCDGPNPPDMAAVVIGHSPTLPKEVYVLRFAAAPERPAPGVPLDAAAAHDSTRRLLRKLVTEVESQFEGVRRPMRTWIFVHHANGAVREAAQSPGNVAADDAPHAFASRPAFRIALNASCHVVTVDIGQQEAFQADVCSWPGLVLQPTRGAPPRPGPGAVFGADAQVDSETWQLEPLALPADEFDGTAELAAAESSEPACVLAASPAAADVNFARGASSVATGLPHPSTQPAAGLSTGEGLWMQGAHVIAGVQGGRGG</sequence>
<dbReference type="AlphaFoldDB" id="A0A8J5XQ29"/>
<proteinExistence type="predicted"/>
<dbReference type="Gene3D" id="3.30.900.20">
    <property type="match status" value="1"/>
</dbReference>
<evidence type="ECO:0000313" key="2">
    <source>
        <dbReference type="Proteomes" id="UP000751190"/>
    </source>
</evidence>
<dbReference type="InterPro" id="IPR009511">
    <property type="entry name" value="MAD1/Cdc20-bound-Mad2-bd"/>
</dbReference>
<dbReference type="Proteomes" id="UP000751190">
    <property type="component" value="Unassembled WGS sequence"/>
</dbReference>
<reference evidence="1" key="1">
    <citation type="submission" date="2021-05" db="EMBL/GenBank/DDBJ databases">
        <title>The genome of the haptophyte Pavlova lutheri (Diacronema luteri, Pavlovales) - a model for lipid biosynthesis in eukaryotic algae.</title>
        <authorList>
            <person name="Hulatt C.J."/>
            <person name="Posewitz M.C."/>
        </authorList>
    </citation>
    <scope>NUCLEOTIDE SEQUENCE</scope>
    <source>
        <strain evidence="1">NIVA-4/92</strain>
    </source>
</reference>
<accession>A0A8J5XQ29</accession>
<dbReference type="OrthoDB" id="6334764at2759"/>
<protein>
    <submittedName>
        <fullName evidence="1">Uncharacterized protein</fullName>
    </submittedName>
</protein>
<organism evidence="1 2">
    <name type="scientific">Diacronema lutheri</name>
    <name type="common">Unicellular marine alga</name>
    <name type="synonym">Monochrysis lutheri</name>
    <dbReference type="NCBI Taxonomy" id="2081491"/>
    <lineage>
        <taxon>Eukaryota</taxon>
        <taxon>Haptista</taxon>
        <taxon>Haptophyta</taxon>
        <taxon>Pavlovophyceae</taxon>
        <taxon>Pavlovales</taxon>
        <taxon>Pavlovaceae</taxon>
        <taxon>Diacronema</taxon>
    </lineage>
</organism>